<dbReference type="InterPro" id="IPR000182">
    <property type="entry name" value="GNAT_dom"/>
</dbReference>
<dbReference type="GO" id="GO:0008360">
    <property type="term" value="P:regulation of cell shape"/>
    <property type="evidence" value="ECO:0007669"/>
    <property type="project" value="UniProtKB-KW"/>
</dbReference>
<evidence type="ECO:0000259" key="7">
    <source>
        <dbReference type="PROSITE" id="PS51186"/>
    </source>
</evidence>
<evidence type="ECO:0000256" key="1">
    <source>
        <dbReference type="ARBA" id="ARBA00009943"/>
    </source>
</evidence>
<evidence type="ECO:0000256" key="3">
    <source>
        <dbReference type="ARBA" id="ARBA00022960"/>
    </source>
</evidence>
<keyword evidence="4" id="KW-0573">Peptidoglycan synthesis</keyword>
<dbReference type="Proteomes" id="UP000229739">
    <property type="component" value="Unassembled WGS sequence"/>
</dbReference>
<dbReference type="PANTHER" id="PTHR36174">
    <property type="entry name" value="LIPID II:GLYCINE GLYCYLTRANSFERASE"/>
    <property type="match status" value="1"/>
</dbReference>
<organism evidence="8 9">
    <name type="scientific">Candidatus Beckwithbacteria bacterium CG_4_9_14_0_2_um_filter_47_11</name>
    <dbReference type="NCBI Taxonomy" id="1974494"/>
    <lineage>
        <taxon>Bacteria</taxon>
        <taxon>Candidatus Beckwithiibacteriota</taxon>
    </lineage>
</organism>
<dbReference type="Pfam" id="PF13480">
    <property type="entry name" value="Acetyltransf_6"/>
    <property type="match status" value="1"/>
</dbReference>
<dbReference type="InterPro" id="IPR038740">
    <property type="entry name" value="BioF2-like_GNAT_dom"/>
</dbReference>
<evidence type="ECO:0000313" key="9">
    <source>
        <dbReference type="Proteomes" id="UP000229739"/>
    </source>
</evidence>
<evidence type="ECO:0000256" key="5">
    <source>
        <dbReference type="ARBA" id="ARBA00023315"/>
    </source>
</evidence>
<keyword evidence="6" id="KW-0961">Cell wall biogenesis/degradation</keyword>
<keyword evidence="2" id="KW-0808">Transferase</keyword>
<dbReference type="PANTHER" id="PTHR36174:SF1">
    <property type="entry name" value="LIPID II:GLYCINE GLYCYLTRANSFERASE"/>
    <property type="match status" value="1"/>
</dbReference>
<dbReference type="Pfam" id="PF02388">
    <property type="entry name" value="FemAB"/>
    <property type="match status" value="1"/>
</dbReference>
<keyword evidence="3" id="KW-0133">Cell shape</keyword>
<accession>A0A2M8G4K6</accession>
<dbReference type="InterPro" id="IPR050644">
    <property type="entry name" value="PG_Glycine_Bridge_Synth"/>
</dbReference>
<dbReference type="InterPro" id="IPR003447">
    <property type="entry name" value="FEMABX"/>
</dbReference>
<dbReference type="AlphaFoldDB" id="A0A2M8G4K6"/>
<evidence type="ECO:0000256" key="6">
    <source>
        <dbReference type="ARBA" id="ARBA00023316"/>
    </source>
</evidence>
<protein>
    <recommendedName>
        <fullName evidence="7">N-acetyltransferase domain-containing protein</fullName>
    </recommendedName>
</protein>
<dbReference type="EMBL" id="PFQV01000023">
    <property type="protein sequence ID" value="PJC66579.1"/>
    <property type="molecule type" value="Genomic_DNA"/>
</dbReference>
<evidence type="ECO:0000313" key="8">
    <source>
        <dbReference type="EMBL" id="PJC66579.1"/>
    </source>
</evidence>
<proteinExistence type="inferred from homology"/>
<sequence>MFELRPIEDRKQWEEFLLASAQVNFLQSWGWGMMQQELKKLVFRLGVFNRGRLTGILQLIKVTAKRATYFECPGGPVIDWSGSIHPWLFEQLKRFARDHGASFIRIRPNILSQDIGLRRAPMHLTAETTWVLPLLPGEDELLKNMRKTTRYLIRKAEKLEVQISRSTDPKEIDRLFQLQQETVDRKHFVPFSRDYFLAELKAFLPDNIRLFKACYQGKVLALAMIIFYGQEAVYHYSGSSNAHREIPASYLLQWEVIKAAKKLGLKRYNFWGYTRNPRHRFYGPSLFKAGFGGPEIKYLPAQDLVVSPAYWPNWLLETWRRKWRRL</sequence>
<gene>
    <name evidence="8" type="ORF">CO018_01190</name>
</gene>
<dbReference type="GO" id="GO:0009252">
    <property type="term" value="P:peptidoglycan biosynthetic process"/>
    <property type="evidence" value="ECO:0007669"/>
    <property type="project" value="UniProtKB-KW"/>
</dbReference>
<dbReference type="PROSITE" id="PS51186">
    <property type="entry name" value="GNAT"/>
    <property type="match status" value="1"/>
</dbReference>
<dbReference type="GO" id="GO:0016747">
    <property type="term" value="F:acyltransferase activity, transferring groups other than amino-acyl groups"/>
    <property type="evidence" value="ECO:0007669"/>
    <property type="project" value="InterPro"/>
</dbReference>
<keyword evidence="5" id="KW-0012">Acyltransferase</keyword>
<dbReference type="GO" id="GO:0071555">
    <property type="term" value="P:cell wall organization"/>
    <property type="evidence" value="ECO:0007669"/>
    <property type="project" value="UniProtKB-KW"/>
</dbReference>
<dbReference type="Gene3D" id="3.40.630.30">
    <property type="match status" value="2"/>
</dbReference>
<evidence type="ECO:0000256" key="2">
    <source>
        <dbReference type="ARBA" id="ARBA00022679"/>
    </source>
</evidence>
<comment type="similarity">
    <text evidence="1">Belongs to the FemABX family.</text>
</comment>
<reference evidence="9" key="1">
    <citation type="submission" date="2017-09" db="EMBL/GenBank/DDBJ databases">
        <title>Depth-based differentiation of microbial function through sediment-hosted aquifers and enrichment of novel symbionts in the deep terrestrial subsurface.</title>
        <authorList>
            <person name="Probst A.J."/>
            <person name="Ladd B."/>
            <person name="Jarett J.K."/>
            <person name="Geller-Mcgrath D.E."/>
            <person name="Sieber C.M.K."/>
            <person name="Emerson J.B."/>
            <person name="Anantharaman K."/>
            <person name="Thomas B.C."/>
            <person name="Malmstrom R."/>
            <person name="Stieglmeier M."/>
            <person name="Klingl A."/>
            <person name="Woyke T."/>
            <person name="Ryan C.M."/>
            <person name="Banfield J.F."/>
        </authorList>
    </citation>
    <scope>NUCLEOTIDE SEQUENCE [LARGE SCALE GENOMIC DNA]</scope>
</reference>
<evidence type="ECO:0000256" key="4">
    <source>
        <dbReference type="ARBA" id="ARBA00022984"/>
    </source>
</evidence>
<comment type="caution">
    <text evidence="8">The sequence shown here is derived from an EMBL/GenBank/DDBJ whole genome shotgun (WGS) entry which is preliminary data.</text>
</comment>
<name>A0A2M8G4K6_9BACT</name>
<dbReference type="SUPFAM" id="SSF55729">
    <property type="entry name" value="Acyl-CoA N-acyltransferases (Nat)"/>
    <property type="match status" value="2"/>
</dbReference>
<dbReference type="InterPro" id="IPR016181">
    <property type="entry name" value="Acyl_CoA_acyltransferase"/>
</dbReference>
<feature type="domain" description="N-acetyltransferase" evidence="7">
    <location>
        <begin position="161"/>
        <end position="317"/>
    </location>
</feature>
<dbReference type="PROSITE" id="PS51191">
    <property type="entry name" value="FEMABX"/>
    <property type="match status" value="1"/>
</dbReference>
<dbReference type="GO" id="GO:0016755">
    <property type="term" value="F:aminoacyltransferase activity"/>
    <property type="evidence" value="ECO:0007669"/>
    <property type="project" value="InterPro"/>
</dbReference>